<reference evidence="5" key="1">
    <citation type="submission" date="2022-03" db="EMBL/GenBank/DDBJ databases">
        <title>First case of bacteraemia caused by Dielma fastidiosa in a patient hospitalised with diverticulitis.</title>
        <authorList>
            <person name="Forman-Ankjaer B."/>
            <person name="Hvid-Jensen F."/>
            <person name="Kobel C.M."/>
            <person name="Greve T."/>
        </authorList>
    </citation>
    <scope>NUCLEOTIDE SEQUENCE</scope>
    <source>
        <strain evidence="5">AUH_DF_2021</strain>
    </source>
</reference>
<evidence type="ECO:0000256" key="4">
    <source>
        <dbReference type="SAM" id="SignalP"/>
    </source>
</evidence>
<feature type="signal peptide" evidence="4">
    <location>
        <begin position="1"/>
        <end position="28"/>
    </location>
</feature>
<dbReference type="Proteomes" id="UP001276902">
    <property type="component" value="Unassembled WGS sequence"/>
</dbReference>
<comment type="caution">
    <text evidence="5">The sequence shown here is derived from an EMBL/GenBank/DDBJ whole genome shotgun (WGS) entry which is preliminary data.</text>
</comment>
<feature type="chain" id="PRO_5044258797" description="Cell wall binding repeat protein" evidence="4">
    <location>
        <begin position="29"/>
        <end position="1017"/>
    </location>
</feature>
<protein>
    <recommendedName>
        <fullName evidence="7">Cell wall binding repeat protein</fullName>
    </recommendedName>
</protein>
<sequence length="1017" mass="107092">MKVNKTKSAMTALVVAAMLCSAAMPIRAAEAQWVNNNGTWSYVKEDGSIAKGWIKDNDCWYAFDDNGAMRTGWIASNEHWYFMGESGVMQADAWVEDNGARYYIKGTGVMAKDYVKDGYELTVDGKAIPLAESKSVVLTDPEAIEGEVIEGNLYVDVTTAKALELKGVTVKGKLVVIGDNKTAGKLTITDSKIEAISTQTRNTEVVLSGETEVKTIVLEETAAVTPDKNFKGEVEKIEVQSTTKGEIVIEVPAQEVSTRTYASVDIQAPVESLEVKTDTQIKVNADVKNVVVTESAKDTKVEVSKGSTVGTITANAPVKIEGNGTINKVEANVDGVEAGEDTVIKEVEKSEEVEKAPEVNKPSTGGGSSSGGSTVTVPTVNVSSKTEFDSAVAQASTKTKIVLTADIDLGEIDSLDKFMVIPADKNIVLDLNGKIISGALKTNVDTYYTYQILCNNGTLVIEDSLTGGKIINTNADSYICTRTVKNVGTMTINGGEIYSEKGNALINAGTLIINNGAKLTTAAANSGGWNNGASTLDNRALLTINGGVFKSGSHVLFSGDAAAVTTINGGTFTAADAEVLYYTGGKYVVRGGIYNRSLDETYLDAGYYVDSANGMYEVKAVNGAAITVNNNEELINAINSTSVKEAKTITLAKDITLNTNDLLTLAKNSKLVVNTGIKLTINSPIDLNGTLEINGSVDIASNGYIGNLDNILLDTNASLNYDASLSGNSITVAKPMDMQWVAYQYMIGNDMIQTLNITTNLDYLNAHADPIGTDETIFTGTLDGGGHTISNVKIEGSSDMALFGVANDITITNLTISNIEVKGNTARAAVLAAAASGNINVNNVDVSGTVTASSYYAGGLIGSISSNAGETVKFTDCKTSINLTSNYNVGALWGTSEGSQALFTLKNCSNSGIITGGSRGIFAGFSVVGTGSTYENMTYTWPSSDLSVPLFGIMTNFTEISTNDESISFMFSDAETDSDLSNSINADSQESTNTSLSDAEKETGTQSDASLGNVKEG</sequence>
<feature type="region of interest" description="Disordered" evidence="3">
    <location>
        <begin position="977"/>
        <end position="1017"/>
    </location>
</feature>
<feature type="compositionally biased region" description="Polar residues" evidence="3">
    <location>
        <begin position="979"/>
        <end position="997"/>
    </location>
</feature>
<dbReference type="EMBL" id="JALDAW010000013">
    <property type="protein sequence ID" value="MDY5168238.1"/>
    <property type="molecule type" value="Genomic_DNA"/>
</dbReference>
<dbReference type="SUPFAM" id="SSF69360">
    <property type="entry name" value="Cell wall binding repeat"/>
    <property type="match status" value="1"/>
</dbReference>
<keyword evidence="1" id="KW-0677">Repeat</keyword>
<evidence type="ECO:0000313" key="5">
    <source>
        <dbReference type="EMBL" id="MDY5168238.1"/>
    </source>
</evidence>
<evidence type="ECO:0000256" key="1">
    <source>
        <dbReference type="ARBA" id="ARBA00022737"/>
    </source>
</evidence>
<accession>A0AB35UN84</accession>
<feature type="compositionally biased region" description="Basic and acidic residues" evidence="3">
    <location>
        <begin position="348"/>
        <end position="358"/>
    </location>
</feature>
<evidence type="ECO:0000313" key="6">
    <source>
        <dbReference type="Proteomes" id="UP001276902"/>
    </source>
</evidence>
<name>A0AB35UN84_9FIRM</name>
<dbReference type="Gene3D" id="2.10.270.20">
    <property type="match status" value="1"/>
</dbReference>
<gene>
    <name evidence="5" type="ORF">MQE39_08935</name>
</gene>
<keyword evidence="4" id="KW-0732">Signal</keyword>
<organism evidence="5 6">
    <name type="scientific">Dielma fastidiosa</name>
    <dbReference type="NCBI Taxonomy" id="1034346"/>
    <lineage>
        <taxon>Bacteria</taxon>
        <taxon>Bacillati</taxon>
        <taxon>Bacillota</taxon>
        <taxon>Erysipelotrichia</taxon>
        <taxon>Erysipelotrichales</taxon>
        <taxon>Erysipelotrichaceae</taxon>
        <taxon>Dielma</taxon>
    </lineage>
</organism>
<evidence type="ECO:0000256" key="3">
    <source>
        <dbReference type="SAM" id="MobiDB-lite"/>
    </source>
</evidence>
<dbReference type="Gene3D" id="2.160.20.110">
    <property type="match status" value="1"/>
</dbReference>
<dbReference type="InterPro" id="IPR018337">
    <property type="entry name" value="Cell_wall/Cho-bd_repeat"/>
</dbReference>
<proteinExistence type="predicted"/>
<dbReference type="Pfam" id="PF01473">
    <property type="entry name" value="Choline_bind_1"/>
    <property type="match status" value="4"/>
</dbReference>
<dbReference type="RefSeq" id="WP_320883594.1">
    <property type="nucleotide sequence ID" value="NZ_JALDAW010000013.1"/>
</dbReference>
<dbReference type="PROSITE" id="PS51170">
    <property type="entry name" value="CW"/>
    <property type="match status" value="1"/>
</dbReference>
<feature type="repeat" description="Cell wall-binding" evidence="2">
    <location>
        <begin position="50"/>
        <end position="69"/>
    </location>
</feature>
<evidence type="ECO:0000256" key="2">
    <source>
        <dbReference type="PROSITE-ProRule" id="PRU00591"/>
    </source>
</evidence>
<evidence type="ECO:0008006" key="7">
    <source>
        <dbReference type="Google" id="ProtNLM"/>
    </source>
</evidence>
<dbReference type="AlphaFoldDB" id="A0AB35UN84"/>
<feature type="region of interest" description="Disordered" evidence="3">
    <location>
        <begin position="348"/>
        <end position="378"/>
    </location>
</feature>